<organism evidence="6 7">
    <name type="scientific">Myceligenerans crystallogenes</name>
    <dbReference type="NCBI Taxonomy" id="316335"/>
    <lineage>
        <taxon>Bacteria</taxon>
        <taxon>Bacillati</taxon>
        <taxon>Actinomycetota</taxon>
        <taxon>Actinomycetes</taxon>
        <taxon>Micrococcales</taxon>
        <taxon>Promicromonosporaceae</taxon>
        <taxon>Myceligenerans</taxon>
    </lineage>
</organism>
<dbReference type="SUPFAM" id="SSF46689">
    <property type="entry name" value="Homeodomain-like"/>
    <property type="match status" value="1"/>
</dbReference>
<gene>
    <name evidence="6" type="ORF">GCM10009751_25450</name>
</gene>
<dbReference type="PANTHER" id="PTHR47506">
    <property type="entry name" value="TRANSCRIPTIONAL REGULATORY PROTEIN"/>
    <property type="match status" value="1"/>
</dbReference>
<proteinExistence type="predicted"/>
<dbReference type="PANTHER" id="PTHR47506:SF1">
    <property type="entry name" value="HTH-TYPE TRANSCRIPTIONAL REGULATOR YJDC"/>
    <property type="match status" value="1"/>
</dbReference>
<dbReference type="InterPro" id="IPR009057">
    <property type="entry name" value="Homeodomain-like_sf"/>
</dbReference>
<dbReference type="InterPro" id="IPR023772">
    <property type="entry name" value="DNA-bd_HTH_TetR-type_CS"/>
</dbReference>
<accession>A0ABN2NF64</accession>
<dbReference type="Gene3D" id="1.10.10.60">
    <property type="entry name" value="Homeodomain-like"/>
    <property type="match status" value="1"/>
</dbReference>
<dbReference type="SUPFAM" id="SSF48498">
    <property type="entry name" value="Tetracyclin repressor-like, C-terminal domain"/>
    <property type="match status" value="1"/>
</dbReference>
<dbReference type="PROSITE" id="PS01081">
    <property type="entry name" value="HTH_TETR_1"/>
    <property type="match status" value="1"/>
</dbReference>
<dbReference type="InterPro" id="IPR001647">
    <property type="entry name" value="HTH_TetR"/>
</dbReference>
<dbReference type="Pfam" id="PF00440">
    <property type="entry name" value="TetR_N"/>
    <property type="match status" value="1"/>
</dbReference>
<feature type="domain" description="HTH tetR-type" evidence="5">
    <location>
        <begin position="10"/>
        <end position="70"/>
    </location>
</feature>
<dbReference type="InterPro" id="IPR011075">
    <property type="entry name" value="TetR_C"/>
</dbReference>
<keyword evidence="2 4" id="KW-0238">DNA-binding</keyword>
<reference evidence="6 7" key="1">
    <citation type="journal article" date="2019" name="Int. J. Syst. Evol. Microbiol.">
        <title>The Global Catalogue of Microorganisms (GCM) 10K type strain sequencing project: providing services to taxonomists for standard genome sequencing and annotation.</title>
        <authorList>
            <consortium name="The Broad Institute Genomics Platform"/>
            <consortium name="The Broad Institute Genome Sequencing Center for Infectious Disease"/>
            <person name="Wu L."/>
            <person name="Ma J."/>
        </authorList>
    </citation>
    <scope>NUCLEOTIDE SEQUENCE [LARGE SCALE GENOMIC DNA]</scope>
    <source>
        <strain evidence="6 7">JCM 14326</strain>
    </source>
</reference>
<evidence type="ECO:0000256" key="4">
    <source>
        <dbReference type="PROSITE-ProRule" id="PRU00335"/>
    </source>
</evidence>
<evidence type="ECO:0000256" key="2">
    <source>
        <dbReference type="ARBA" id="ARBA00023125"/>
    </source>
</evidence>
<evidence type="ECO:0000256" key="3">
    <source>
        <dbReference type="ARBA" id="ARBA00023163"/>
    </source>
</evidence>
<protein>
    <submittedName>
        <fullName evidence="6">TetR/AcrR family transcriptional regulator</fullName>
    </submittedName>
</protein>
<dbReference type="Gene3D" id="1.10.357.10">
    <property type="entry name" value="Tetracycline Repressor, domain 2"/>
    <property type="match status" value="1"/>
</dbReference>
<keyword evidence="3" id="KW-0804">Transcription</keyword>
<keyword evidence="7" id="KW-1185">Reference proteome</keyword>
<dbReference type="RefSeq" id="WP_344103392.1">
    <property type="nucleotide sequence ID" value="NZ_BAAANL010000005.1"/>
</dbReference>
<dbReference type="Proteomes" id="UP001501094">
    <property type="component" value="Unassembled WGS sequence"/>
</dbReference>
<feature type="DNA-binding region" description="H-T-H motif" evidence="4">
    <location>
        <begin position="33"/>
        <end position="52"/>
    </location>
</feature>
<keyword evidence="1" id="KW-0805">Transcription regulation</keyword>
<name>A0ABN2NF64_9MICO</name>
<evidence type="ECO:0000313" key="6">
    <source>
        <dbReference type="EMBL" id="GAA1866192.1"/>
    </source>
</evidence>
<comment type="caution">
    <text evidence="6">The sequence shown here is derived from an EMBL/GenBank/DDBJ whole genome shotgun (WGS) entry which is preliminary data.</text>
</comment>
<evidence type="ECO:0000313" key="7">
    <source>
        <dbReference type="Proteomes" id="UP001501094"/>
    </source>
</evidence>
<evidence type="ECO:0000259" key="5">
    <source>
        <dbReference type="PROSITE" id="PS50977"/>
    </source>
</evidence>
<dbReference type="PROSITE" id="PS50977">
    <property type="entry name" value="HTH_TETR_2"/>
    <property type="match status" value="1"/>
</dbReference>
<sequence length="201" mass="21498">MSGARGQGRRFDVDEALEAATLQFWEHGYEATSVAALTAAMGINPPSLYKAFGSKEELFFRVVERYQETHGAFTADAFEQEDSALPLIRRLLLAAAETYPRGPAPGGCLVLTATVTVGEANRHVGERLAAIRNDPVTGIRKRIQAEIDAGTARPAADATAIARFVGACIQGMSQQARDGADAGRLREVARIAIRAVEAELS</sequence>
<dbReference type="InterPro" id="IPR036271">
    <property type="entry name" value="Tet_transcr_reg_TetR-rel_C_sf"/>
</dbReference>
<dbReference type="EMBL" id="BAAANL010000005">
    <property type="protein sequence ID" value="GAA1866192.1"/>
    <property type="molecule type" value="Genomic_DNA"/>
</dbReference>
<dbReference type="Pfam" id="PF16925">
    <property type="entry name" value="TetR_C_13"/>
    <property type="match status" value="1"/>
</dbReference>
<evidence type="ECO:0000256" key="1">
    <source>
        <dbReference type="ARBA" id="ARBA00023015"/>
    </source>
</evidence>